<keyword evidence="5" id="KW-1185">Reference proteome</keyword>
<name>A0A366S8N6_9HYPO</name>
<dbReference type="EMBL" id="QKXC01000037">
    <property type="protein sequence ID" value="RBR25703.1"/>
    <property type="molecule type" value="Genomic_DNA"/>
</dbReference>
<dbReference type="PANTHER" id="PTHR47706:SF9">
    <property type="entry name" value="NMRA-LIKE DOMAIN-CONTAINING PROTEIN-RELATED"/>
    <property type="match status" value="1"/>
</dbReference>
<dbReference type="Proteomes" id="UP000253153">
    <property type="component" value="Unassembled WGS sequence"/>
</dbReference>
<dbReference type="Pfam" id="PF05368">
    <property type="entry name" value="NmrA"/>
    <property type="match status" value="1"/>
</dbReference>
<evidence type="ECO:0000259" key="3">
    <source>
        <dbReference type="Pfam" id="PF05368"/>
    </source>
</evidence>
<gene>
    <name evidence="4" type="ORF">FIESC28_01666</name>
</gene>
<evidence type="ECO:0000313" key="5">
    <source>
        <dbReference type="Proteomes" id="UP000253153"/>
    </source>
</evidence>
<evidence type="ECO:0000256" key="2">
    <source>
        <dbReference type="ARBA" id="ARBA00023002"/>
    </source>
</evidence>
<evidence type="ECO:0000313" key="4">
    <source>
        <dbReference type="EMBL" id="RBR25703.1"/>
    </source>
</evidence>
<reference evidence="4 5" key="1">
    <citation type="submission" date="2018-06" db="EMBL/GenBank/DDBJ databases">
        <title>Fusarium incarnatum-equiseti species complex species 28.</title>
        <authorList>
            <person name="Gardiner D.M."/>
        </authorList>
    </citation>
    <scope>NUCLEOTIDE SEQUENCE [LARGE SCALE GENOMIC DNA]</scope>
    <source>
        <strain evidence="4 5">FIESC_28</strain>
    </source>
</reference>
<keyword evidence="2" id="KW-0560">Oxidoreductase</keyword>
<comment type="caution">
    <text evidence="4">The sequence shown here is derived from an EMBL/GenBank/DDBJ whole genome shotgun (WGS) entry which is preliminary data.</text>
</comment>
<dbReference type="PANTHER" id="PTHR47706">
    <property type="entry name" value="NMRA-LIKE FAMILY PROTEIN"/>
    <property type="match status" value="1"/>
</dbReference>
<organism evidence="4 5">
    <name type="scientific">Fusarium coffeatum</name>
    <dbReference type="NCBI Taxonomy" id="231269"/>
    <lineage>
        <taxon>Eukaryota</taxon>
        <taxon>Fungi</taxon>
        <taxon>Dikarya</taxon>
        <taxon>Ascomycota</taxon>
        <taxon>Pezizomycotina</taxon>
        <taxon>Sordariomycetes</taxon>
        <taxon>Hypocreomycetidae</taxon>
        <taxon>Hypocreales</taxon>
        <taxon>Nectriaceae</taxon>
        <taxon>Fusarium</taxon>
        <taxon>Fusarium incarnatum-equiseti species complex</taxon>
    </lineage>
</organism>
<dbReference type="RefSeq" id="XP_031020294.1">
    <property type="nucleotide sequence ID" value="XM_031155816.1"/>
</dbReference>
<dbReference type="GeneID" id="41991112"/>
<dbReference type="Gene3D" id="3.40.50.720">
    <property type="entry name" value="NAD(P)-binding Rossmann-like Domain"/>
    <property type="match status" value="1"/>
</dbReference>
<sequence>MFKHRHLHSTMSSPFKNILIVGATGSIGGIMLDALVKEPSFNVTALQRSSSKGKLPSNVRVITIDDSYPSEALVSAFSGQDAIINCMTSLAVSDQLRFVDAAVDAKVRRYVASEYGLNNNRPEARALNSVFREKGEVQDYLRSKESTGLEWMAIACGMWIKWSALHDFLGMHIKEKKFVVWDDGEGWFSTTTEDNTALAMVNALTKKWEDTKNKIVWLSEFAITQNMLLEAIEHLSGEKFTIEKVNTDELIKEKQAAVASGDPYAVYSLIETGFVTGRFGGHLEKEGQIMNGVLGLPKKNLDEVVKAALKAVSES</sequence>
<dbReference type="GO" id="GO:0016491">
    <property type="term" value="F:oxidoreductase activity"/>
    <property type="evidence" value="ECO:0007669"/>
    <property type="project" value="UniProtKB-KW"/>
</dbReference>
<accession>A0A366S8N6</accession>
<dbReference type="Gene3D" id="3.90.25.10">
    <property type="entry name" value="UDP-galactose 4-epimerase, domain 1"/>
    <property type="match status" value="1"/>
</dbReference>
<dbReference type="InterPro" id="IPR045312">
    <property type="entry name" value="PCBER-like"/>
</dbReference>
<evidence type="ECO:0000256" key="1">
    <source>
        <dbReference type="ARBA" id="ARBA00022857"/>
    </source>
</evidence>
<keyword evidence="1" id="KW-0521">NADP</keyword>
<feature type="domain" description="NmrA-like" evidence="3">
    <location>
        <begin position="16"/>
        <end position="253"/>
    </location>
</feature>
<dbReference type="AlphaFoldDB" id="A0A366S8N6"/>
<proteinExistence type="predicted"/>
<dbReference type="InterPro" id="IPR051609">
    <property type="entry name" value="NmrA/Isoflavone_reductase-like"/>
</dbReference>
<dbReference type="InterPro" id="IPR008030">
    <property type="entry name" value="NmrA-like"/>
</dbReference>
<dbReference type="OrthoDB" id="9974981at2759"/>
<protein>
    <recommendedName>
        <fullName evidence="3">NmrA-like domain-containing protein</fullName>
    </recommendedName>
</protein>
<dbReference type="SUPFAM" id="SSF51735">
    <property type="entry name" value="NAD(P)-binding Rossmann-fold domains"/>
    <property type="match status" value="1"/>
</dbReference>
<dbReference type="CDD" id="cd05259">
    <property type="entry name" value="PCBER_SDR_a"/>
    <property type="match status" value="1"/>
</dbReference>
<dbReference type="InterPro" id="IPR036291">
    <property type="entry name" value="NAD(P)-bd_dom_sf"/>
</dbReference>